<sequence>MYSEHASRAVPGAVVWHSVRTTDGSVLPDGCMDLVWRSGDVVVAGPDTQPFAVPGSAVPSVGLRLPPGVLPHVLGVPAAHLRDRRVLLADVIGRRAAAGLVGLAPHDAAEVFEAFVRAKLAEVGPTQPVVTETARLLAAGRSVADVADTVGLSARALHRLGTRSFGYGPKTLAGILRLQRARDLARLGTPSAAVAAECGYVDQAHLIRESRRITGRPFGDLRQPGSGANRSTPLPSGSFTVA</sequence>
<keyword evidence="3" id="KW-0804">Transcription</keyword>
<evidence type="ECO:0000313" key="6">
    <source>
        <dbReference type="EMBL" id="MDH6280228.1"/>
    </source>
</evidence>
<proteinExistence type="predicted"/>
<dbReference type="InterPro" id="IPR046532">
    <property type="entry name" value="DUF6597"/>
</dbReference>
<dbReference type="EMBL" id="JARXVC010000003">
    <property type="protein sequence ID" value="MDH6280228.1"/>
    <property type="molecule type" value="Genomic_DNA"/>
</dbReference>
<evidence type="ECO:0000256" key="4">
    <source>
        <dbReference type="SAM" id="MobiDB-lite"/>
    </source>
</evidence>
<feature type="domain" description="HTH araC/xylS-type" evidence="5">
    <location>
        <begin position="127"/>
        <end position="224"/>
    </location>
</feature>
<comment type="caution">
    <text evidence="6">The sequence shown here is derived from an EMBL/GenBank/DDBJ whole genome shotgun (WGS) entry which is preliminary data.</text>
</comment>
<keyword evidence="7" id="KW-1185">Reference proteome</keyword>
<dbReference type="RefSeq" id="WP_280759581.1">
    <property type="nucleotide sequence ID" value="NZ_JARXVC010000003.1"/>
</dbReference>
<dbReference type="Gene3D" id="1.10.10.60">
    <property type="entry name" value="Homeodomain-like"/>
    <property type="match status" value="1"/>
</dbReference>
<evidence type="ECO:0000256" key="2">
    <source>
        <dbReference type="ARBA" id="ARBA00023125"/>
    </source>
</evidence>
<reference evidence="6 7" key="1">
    <citation type="submission" date="2023-04" db="EMBL/GenBank/DDBJ databases">
        <title>Forest soil microbial communities from Buena Vista Peninsula, Colon Province, Panama.</title>
        <authorList>
            <person name="Bouskill N."/>
        </authorList>
    </citation>
    <scope>NUCLEOTIDE SEQUENCE [LARGE SCALE GENOMIC DNA]</scope>
    <source>
        <strain evidence="6 7">CFH S0262</strain>
    </source>
</reference>
<gene>
    <name evidence="6" type="ORF">M2280_001440</name>
</gene>
<dbReference type="PANTHER" id="PTHR46796">
    <property type="entry name" value="HTH-TYPE TRANSCRIPTIONAL ACTIVATOR RHAS-RELATED"/>
    <property type="match status" value="1"/>
</dbReference>
<dbReference type="Pfam" id="PF20240">
    <property type="entry name" value="DUF6597"/>
    <property type="match status" value="1"/>
</dbReference>
<keyword evidence="1" id="KW-0805">Transcription regulation</keyword>
<evidence type="ECO:0000256" key="1">
    <source>
        <dbReference type="ARBA" id="ARBA00023015"/>
    </source>
</evidence>
<dbReference type="InterPro" id="IPR050204">
    <property type="entry name" value="AraC_XylS_family_regulators"/>
</dbReference>
<evidence type="ECO:0000313" key="7">
    <source>
        <dbReference type="Proteomes" id="UP001160334"/>
    </source>
</evidence>
<dbReference type="InterPro" id="IPR018060">
    <property type="entry name" value="HTH_AraC"/>
</dbReference>
<dbReference type="PROSITE" id="PS01124">
    <property type="entry name" value="HTH_ARAC_FAMILY_2"/>
    <property type="match status" value="1"/>
</dbReference>
<accession>A0ABT6M7E3</accession>
<name>A0ABT6M7E3_9NOCA</name>
<dbReference type="Pfam" id="PF12833">
    <property type="entry name" value="HTH_18"/>
    <property type="match status" value="1"/>
</dbReference>
<evidence type="ECO:0000256" key="3">
    <source>
        <dbReference type="ARBA" id="ARBA00023163"/>
    </source>
</evidence>
<feature type="region of interest" description="Disordered" evidence="4">
    <location>
        <begin position="215"/>
        <end position="242"/>
    </location>
</feature>
<dbReference type="Proteomes" id="UP001160334">
    <property type="component" value="Unassembled WGS sequence"/>
</dbReference>
<protein>
    <submittedName>
        <fullName evidence="6">AraC-like DNA-binding protein</fullName>
    </submittedName>
</protein>
<dbReference type="SMART" id="SM00342">
    <property type="entry name" value="HTH_ARAC"/>
    <property type="match status" value="1"/>
</dbReference>
<evidence type="ECO:0000259" key="5">
    <source>
        <dbReference type="PROSITE" id="PS01124"/>
    </source>
</evidence>
<organism evidence="6 7">
    <name type="scientific">Prescottella agglutinans</name>
    <dbReference type="NCBI Taxonomy" id="1644129"/>
    <lineage>
        <taxon>Bacteria</taxon>
        <taxon>Bacillati</taxon>
        <taxon>Actinomycetota</taxon>
        <taxon>Actinomycetes</taxon>
        <taxon>Mycobacteriales</taxon>
        <taxon>Nocardiaceae</taxon>
        <taxon>Prescottella</taxon>
    </lineage>
</organism>
<feature type="compositionally biased region" description="Polar residues" evidence="4">
    <location>
        <begin position="226"/>
        <end position="242"/>
    </location>
</feature>
<keyword evidence="2" id="KW-0238">DNA-binding</keyword>
<dbReference type="PANTHER" id="PTHR46796:SF15">
    <property type="entry name" value="BLL1074 PROTEIN"/>
    <property type="match status" value="1"/>
</dbReference>